<feature type="signal peptide" evidence="2">
    <location>
        <begin position="1"/>
        <end position="23"/>
    </location>
</feature>
<dbReference type="Proteomes" id="UP000631670">
    <property type="component" value="Unassembled WGS sequence"/>
</dbReference>
<sequence>MKFAPGLLGACLLLTACSGAPPAAPPTVTVTAPATPSAPATADPAVLGWMDGFCAVIHGYRERTNDEAGAPKPDPGSVAEAQQVLSATLGGIAARTGEVVDKLTALPPAPVPVAEKVRQAFVTKYTTARDRAAEAKKALDAAKPGDGASQGPAADAVKQAQQDIDGTYDPVAPMAESPELMMAAATAPGCKG</sequence>
<evidence type="ECO:0000313" key="3">
    <source>
        <dbReference type="EMBL" id="MBE1497861.1"/>
    </source>
</evidence>
<feature type="region of interest" description="Disordered" evidence="1">
    <location>
        <begin position="139"/>
        <end position="161"/>
    </location>
</feature>
<evidence type="ECO:0000313" key="4">
    <source>
        <dbReference type="Proteomes" id="UP000631670"/>
    </source>
</evidence>
<dbReference type="PROSITE" id="PS51257">
    <property type="entry name" value="PROKAR_LIPOPROTEIN"/>
    <property type="match status" value="1"/>
</dbReference>
<dbReference type="EMBL" id="JADBEG010000001">
    <property type="protein sequence ID" value="MBE1497861.1"/>
    <property type="molecule type" value="Genomic_DNA"/>
</dbReference>
<protein>
    <recommendedName>
        <fullName evidence="5">Lipoprotein</fullName>
    </recommendedName>
</protein>
<feature type="chain" id="PRO_5047013682" description="Lipoprotein" evidence="2">
    <location>
        <begin position="24"/>
        <end position="192"/>
    </location>
</feature>
<reference evidence="3 4" key="1">
    <citation type="submission" date="2020-10" db="EMBL/GenBank/DDBJ databases">
        <title>Sequencing the genomes of 1000 actinobacteria strains.</title>
        <authorList>
            <person name="Klenk H.-P."/>
        </authorList>
    </citation>
    <scope>NUCLEOTIDE SEQUENCE [LARGE SCALE GENOMIC DNA]</scope>
    <source>
        <strain evidence="3 4">DSM 44653</strain>
    </source>
</reference>
<keyword evidence="4" id="KW-1185">Reference proteome</keyword>
<evidence type="ECO:0000256" key="1">
    <source>
        <dbReference type="SAM" id="MobiDB-lite"/>
    </source>
</evidence>
<comment type="caution">
    <text evidence="3">The sequence shown here is derived from an EMBL/GenBank/DDBJ whole genome shotgun (WGS) entry which is preliminary data.</text>
</comment>
<gene>
    <name evidence="3" type="ORF">H4696_004961</name>
</gene>
<proteinExistence type="predicted"/>
<accession>A0ABR9I3W8</accession>
<dbReference type="RefSeq" id="WP_192782514.1">
    <property type="nucleotide sequence ID" value="NZ_JADBEG010000001.1"/>
</dbReference>
<keyword evidence="2" id="KW-0732">Signal</keyword>
<evidence type="ECO:0000256" key="2">
    <source>
        <dbReference type="SAM" id="SignalP"/>
    </source>
</evidence>
<name>A0ABR9I3W8_9PSEU</name>
<organism evidence="3 4">
    <name type="scientific">Amycolatopsis lexingtonensis</name>
    <dbReference type="NCBI Taxonomy" id="218822"/>
    <lineage>
        <taxon>Bacteria</taxon>
        <taxon>Bacillati</taxon>
        <taxon>Actinomycetota</taxon>
        <taxon>Actinomycetes</taxon>
        <taxon>Pseudonocardiales</taxon>
        <taxon>Pseudonocardiaceae</taxon>
        <taxon>Amycolatopsis</taxon>
    </lineage>
</organism>
<evidence type="ECO:0008006" key="5">
    <source>
        <dbReference type="Google" id="ProtNLM"/>
    </source>
</evidence>